<feature type="domain" description="DUF4218" evidence="2">
    <location>
        <begin position="327"/>
        <end position="376"/>
    </location>
</feature>
<dbReference type="PANTHER" id="PTHR10775:SF182">
    <property type="entry name" value="TRANSPOSON, EN_SPM-LIKE, TRANSPOSASE-ASSOCIATED DOMAIN PROTEIN-RELATED"/>
    <property type="match status" value="1"/>
</dbReference>
<sequence length="694" mass="80265">MLPKGHKLPDSFYSSKKVVAPLGLGIQKIDACENDCMLYWKDDKELQECKVCHHPRFKPRKRRGNKKPKNIPFKQLSYLLLTPRLQRLYTSQATAEHMRWHKENPGEEDKLCHPRDGPKSPGRSLDVYLQPLIDELKTLWDVGVQTYDVSRKQNFQMKATLMWTISDFPAYGMLSGWSTHDNFTKGRIEIDEPPIRSTGDEVEAARRNLNLKEVNGKYLKPKASYALTKDERQMVLKWIKDLRLPDGYVSNLGRCVNLDDYSMHGMKSHDCHVFMERLIPLTFRDLLPEPVWNALTELSQFFRDLCSTVLSESNMKKMEENIVVTLFLNTLKRKVKNKARVEGSIVEAYLIEETSTFCSHFFAPNVETRSRTIGRNDNINQVEHVNRLSVFNSNCRPFSPKGPFKILNQHEKDACAIYIMLNSPEISEYVELYDAEKQAQLPDLTPHALGLIRDKELTTSTYEISHTSIPSEQTPLEEFYQETSSSNLAHVVLDNELDEIDILIDVHREEEEVNPDELHLHERELDQEIEFDDLEEELVESDEEELLEYSDTTMQPTRGRYTGTYMSLLNGNVKALGDLHEDLAEHDDMAEHDNLAEHDDLADEEVHPGMDDLPHGIEQKESDCKDEIERDEVGREILIIVENCFVSTAAPRTILPSLRGWYNGVWPTFTKIPDRVKQELFDLFKVIMRSLRIA</sequence>
<name>A0AAV6W0X3_9LAMI</name>
<comment type="caution">
    <text evidence="3">The sequence shown here is derived from an EMBL/GenBank/DDBJ whole genome shotgun (WGS) entry which is preliminary data.</text>
</comment>
<gene>
    <name evidence="3" type="ORF">BUALT_BualtUnG0027800</name>
</gene>
<organism evidence="3 4">
    <name type="scientific">Buddleja alternifolia</name>
    <dbReference type="NCBI Taxonomy" id="168488"/>
    <lineage>
        <taxon>Eukaryota</taxon>
        <taxon>Viridiplantae</taxon>
        <taxon>Streptophyta</taxon>
        <taxon>Embryophyta</taxon>
        <taxon>Tracheophyta</taxon>
        <taxon>Spermatophyta</taxon>
        <taxon>Magnoliopsida</taxon>
        <taxon>eudicotyledons</taxon>
        <taxon>Gunneridae</taxon>
        <taxon>Pentapetalae</taxon>
        <taxon>asterids</taxon>
        <taxon>lamiids</taxon>
        <taxon>Lamiales</taxon>
        <taxon>Scrophulariaceae</taxon>
        <taxon>Buddlejeae</taxon>
        <taxon>Buddleja</taxon>
    </lineage>
</organism>
<feature type="compositionally biased region" description="Basic and acidic residues" evidence="1">
    <location>
        <begin position="101"/>
        <end position="118"/>
    </location>
</feature>
<evidence type="ECO:0000313" key="3">
    <source>
        <dbReference type="EMBL" id="KAG8362883.1"/>
    </source>
</evidence>
<reference evidence="3" key="1">
    <citation type="submission" date="2019-10" db="EMBL/GenBank/DDBJ databases">
        <authorList>
            <person name="Zhang R."/>
            <person name="Pan Y."/>
            <person name="Wang J."/>
            <person name="Ma R."/>
            <person name="Yu S."/>
        </authorList>
    </citation>
    <scope>NUCLEOTIDE SEQUENCE</scope>
    <source>
        <strain evidence="3">LA-IB0</strain>
        <tissue evidence="3">Leaf</tissue>
    </source>
</reference>
<protein>
    <recommendedName>
        <fullName evidence="2">DUF4218 domain-containing protein</fullName>
    </recommendedName>
</protein>
<proteinExistence type="predicted"/>
<evidence type="ECO:0000259" key="2">
    <source>
        <dbReference type="Pfam" id="PF13960"/>
    </source>
</evidence>
<dbReference type="InterPro" id="IPR004242">
    <property type="entry name" value="Transposase_21"/>
</dbReference>
<dbReference type="Pfam" id="PF13960">
    <property type="entry name" value="DUF4218"/>
    <property type="match status" value="1"/>
</dbReference>
<evidence type="ECO:0000256" key="1">
    <source>
        <dbReference type="SAM" id="MobiDB-lite"/>
    </source>
</evidence>
<feature type="region of interest" description="Disordered" evidence="1">
    <location>
        <begin position="101"/>
        <end position="122"/>
    </location>
</feature>
<dbReference type="PANTHER" id="PTHR10775">
    <property type="entry name" value="OS08G0208400 PROTEIN"/>
    <property type="match status" value="1"/>
</dbReference>
<dbReference type="InterPro" id="IPR025452">
    <property type="entry name" value="DUF4218"/>
</dbReference>
<keyword evidence="4" id="KW-1185">Reference proteome</keyword>
<evidence type="ECO:0000313" key="4">
    <source>
        <dbReference type="Proteomes" id="UP000826271"/>
    </source>
</evidence>
<dbReference type="AlphaFoldDB" id="A0AAV6W0X3"/>
<dbReference type="EMBL" id="WHWC01000220">
    <property type="protein sequence ID" value="KAG8362883.1"/>
    <property type="molecule type" value="Genomic_DNA"/>
</dbReference>
<accession>A0AAV6W0X3</accession>
<dbReference type="Proteomes" id="UP000826271">
    <property type="component" value="Unassembled WGS sequence"/>
</dbReference>
<dbReference type="Pfam" id="PF02992">
    <property type="entry name" value="Transposase_21"/>
    <property type="match status" value="1"/>
</dbReference>